<dbReference type="AlphaFoldDB" id="A0A482XDR3"/>
<evidence type="ECO:0000313" key="2">
    <source>
        <dbReference type="Proteomes" id="UP000291343"/>
    </source>
</evidence>
<protein>
    <submittedName>
        <fullName evidence="1">Uncharacterized protein</fullName>
    </submittedName>
</protein>
<dbReference type="EMBL" id="QKKF02012197">
    <property type="protein sequence ID" value="RZF43832.1"/>
    <property type="molecule type" value="Genomic_DNA"/>
</dbReference>
<gene>
    <name evidence="1" type="ORF">LSTR_LSTR006373</name>
</gene>
<evidence type="ECO:0000313" key="1">
    <source>
        <dbReference type="EMBL" id="RZF43832.1"/>
    </source>
</evidence>
<keyword evidence="2" id="KW-1185">Reference proteome</keyword>
<organism evidence="1 2">
    <name type="scientific">Laodelphax striatellus</name>
    <name type="common">Small brown planthopper</name>
    <name type="synonym">Delphax striatella</name>
    <dbReference type="NCBI Taxonomy" id="195883"/>
    <lineage>
        <taxon>Eukaryota</taxon>
        <taxon>Metazoa</taxon>
        <taxon>Ecdysozoa</taxon>
        <taxon>Arthropoda</taxon>
        <taxon>Hexapoda</taxon>
        <taxon>Insecta</taxon>
        <taxon>Pterygota</taxon>
        <taxon>Neoptera</taxon>
        <taxon>Paraneoptera</taxon>
        <taxon>Hemiptera</taxon>
        <taxon>Auchenorrhyncha</taxon>
        <taxon>Fulgoroidea</taxon>
        <taxon>Delphacidae</taxon>
        <taxon>Criomorphinae</taxon>
        <taxon>Laodelphax</taxon>
    </lineage>
</organism>
<reference evidence="1 2" key="1">
    <citation type="journal article" date="2017" name="Gigascience">
        <title>Genome sequence of the small brown planthopper, Laodelphax striatellus.</title>
        <authorList>
            <person name="Zhu J."/>
            <person name="Jiang F."/>
            <person name="Wang X."/>
            <person name="Yang P."/>
            <person name="Bao Y."/>
            <person name="Zhao W."/>
            <person name="Wang W."/>
            <person name="Lu H."/>
            <person name="Wang Q."/>
            <person name="Cui N."/>
            <person name="Li J."/>
            <person name="Chen X."/>
            <person name="Luo L."/>
            <person name="Yu J."/>
            <person name="Kang L."/>
            <person name="Cui F."/>
        </authorList>
    </citation>
    <scope>NUCLEOTIDE SEQUENCE [LARGE SCALE GENOMIC DNA]</scope>
    <source>
        <strain evidence="1">Lst14</strain>
    </source>
</reference>
<sequence length="119" mass="13777">MALCICNRWRYPISQIPQIMGKTKLLASRIQNHSSLRNYRNLSFGDYKMGLSEKLYIWSLPLIFFTCIIDKEKLKRMIRGEDTENVYNAEEVASAFPNAEVVRIIAKKDPEKTTNSSSQ</sequence>
<dbReference type="InParanoid" id="A0A482XDR3"/>
<name>A0A482XDR3_LAOST</name>
<proteinExistence type="predicted"/>
<dbReference type="Proteomes" id="UP000291343">
    <property type="component" value="Unassembled WGS sequence"/>
</dbReference>
<accession>A0A482XDR3</accession>
<comment type="caution">
    <text evidence="1">The sequence shown here is derived from an EMBL/GenBank/DDBJ whole genome shotgun (WGS) entry which is preliminary data.</text>
</comment>